<dbReference type="Proteomes" id="UP000775686">
    <property type="component" value="Unassembled WGS sequence"/>
</dbReference>
<dbReference type="Pfam" id="PF00005">
    <property type="entry name" value="ABC_tran"/>
    <property type="match status" value="1"/>
</dbReference>
<dbReference type="GO" id="GO:0005524">
    <property type="term" value="F:ATP binding"/>
    <property type="evidence" value="ECO:0007669"/>
    <property type="project" value="UniProtKB-KW"/>
</dbReference>
<organism evidence="6 7">
    <name type="scientific">Drancourtella massiliensis</name>
    <dbReference type="NCBI Taxonomy" id="1632013"/>
    <lineage>
        <taxon>Bacteria</taxon>
        <taxon>Bacillati</taxon>
        <taxon>Bacillota</taxon>
        <taxon>Clostridia</taxon>
        <taxon>Eubacteriales</taxon>
        <taxon>Oscillospiraceae</taxon>
        <taxon>Drancourtella</taxon>
    </lineage>
</organism>
<keyword evidence="4 6" id="KW-0067">ATP-binding</keyword>
<dbReference type="SUPFAM" id="SSF52540">
    <property type="entry name" value="P-loop containing nucleoside triphosphate hydrolases"/>
    <property type="match status" value="1"/>
</dbReference>
<dbReference type="SMART" id="SM00382">
    <property type="entry name" value="AAA"/>
    <property type="match status" value="1"/>
</dbReference>
<evidence type="ECO:0000259" key="5">
    <source>
        <dbReference type="PROSITE" id="PS50893"/>
    </source>
</evidence>
<dbReference type="InterPro" id="IPR003439">
    <property type="entry name" value="ABC_transporter-like_ATP-bd"/>
</dbReference>
<proteinExistence type="inferred from homology"/>
<accession>A0ABS2EKJ5</accession>
<dbReference type="PANTHER" id="PTHR42798">
    <property type="entry name" value="LIPOPROTEIN-RELEASING SYSTEM ATP-BINDING PROTEIN LOLD"/>
    <property type="match status" value="1"/>
</dbReference>
<dbReference type="Gene3D" id="3.40.50.300">
    <property type="entry name" value="P-loop containing nucleotide triphosphate hydrolases"/>
    <property type="match status" value="1"/>
</dbReference>
<evidence type="ECO:0000313" key="6">
    <source>
        <dbReference type="EMBL" id="MBM6745629.1"/>
    </source>
</evidence>
<dbReference type="PROSITE" id="PS50893">
    <property type="entry name" value="ABC_TRANSPORTER_2"/>
    <property type="match status" value="1"/>
</dbReference>
<dbReference type="InterPro" id="IPR003593">
    <property type="entry name" value="AAA+_ATPase"/>
</dbReference>
<comment type="similarity">
    <text evidence="1">Belongs to the ABC transporter superfamily.</text>
</comment>
<dbReference type="PROSITE" id="PS00211">
    <property type="entry name" value="ABC_TRANSPORTER_1"/>
    <property type="match status" value="1"/>
</dbReference>
<dbReference type="RefSeq" id="WP_204864776.1">
    <property type="nucleotide sequence ID" value="NZ_JACJKH010000047.1"/>
</dbReference>
<dbReference type="PANTHER" id="PTHR42798:SF6">
    <property type="entry name" value="CELL DIVISION ATP-BINDING PROTEIN FTSE"/>
    <property type="match status" value="1"/>
</dbReference>
<evidence type="ECO:0000256" key="4">
    <source>
        <dbReference type="ARBA" id="ARBA00022840"/>
    </source>
</evidence>
<dbReference type="InterPro" id="IPR027417">
    <property type="entry name" value="P-loop_NTPase"/>
</dbReference>
<evidence type="ECO:0000256" key="2">
    <source>
        <dbReference type="ARBA" id="ARBA00022448"/>
    </source>
</evidence>
<reference evidence="6 7" key="1">
    <citation type="journal article" date="2021" name="Sci. Rep.">
        <title>The distribution of antibiotic resistance genes in chicken gut microbiota commensals.</title>
        <authorList>
            <person name="Juricova H."/>
            <person name="Matiasovicova J."/>
            <person name="Kubasova T."/>
            <person name="Cejkova D."/>
            <person name="Rychlik I."/>
        </authorList>
    </citation>
    <scope>NUCLEOTIDE SEQUENCE [LARGE SCALE GENOMIC DNA]</scope>
    <source>
        <strain evidence="6 7">An770</strain>
    </source>
</reference>
<name>A0ABS2EKJ5_9FIRM</name>
<evidence type="ECO:0000313" key="7">
    <source>
        <dbReference type="Proteomes" id="UP000775686"/>
    </source>
</evidence>
<keyword evidence="2" id="KW-0813">Transport</keyword>
<gene>
    <name evidence="6" type="ORF">H6A32_15300</name>
</gene>
<sequence>MEILKCANLSKNFKQGKETIHVLKSINAQFYKGSMNIIMGESGSGKTTLLNLLSGIEQPTKGTVYYQQANFFKLSEKKQSQIRGNDYGIVFQFFNLIPELSIEDNIKLPSIINHQPLDLKYYRKLMKLLNIERIKSKLPSHLSGGEQQRVAIARAMSLKPSIVFADEPTGNLDKKNSQIIARLFQQLNSLFGTTFIIVTHDPTLFPNPDFKYKLDDGQLIYK</sequence>
<dbReference type="CDD" id="cd03255">
    <property type="entry name" value="ABC_MJ0796_LolCDE_FtsE"/>
    <property type="match status" value="1"/>
</dbReference>
<dbReference type="InterPro" id="IPR017911">
    <property type="entry name" value="MacB-like_ATP-bd"/>
</dbReference>
<dbReference type="EMBL" id="JACJKH010000047">
    <property type="protein sequence ID" value="MBM6745629.1"/>
    <property type="molecule type" value="Genomic_DNA"/>
</dbReference>
<evidence type="ECO:0000256" key="1">
    <source>
        <dbReference type="ARBA" id="ARBA00005417"/>
    </source>
</evidence>
<feature type="domain" description="ABC transporter" evidence="5">
    <location>
        <begin position="4"/>
        <end position="220"/>
    </location>
</feature>
<comment type="caution">
    <text evidence="6">The sequence shown here is derived from an EMBL/GenBank/DDBJ whole genome shotgun (WGS) entry which is preliminary data.</text>
</comment>
<keyword evidence="3" id="KW-0547">Nucleotide-binding</keyword>
<protein>
    <submittedName>
        <fullName evidence="6">ABC transporter ATP-binding protein</fullName>
    </submittedName>
</protein>
<evidence type="ECO:0000256" key="3">
    <source>
        <dbReference type="ARBA" id="ARBA00022741"/>
    </source>
</evidence>
<dbReference type="InterPro" id="IPR017871">
    <property type="entry name" value="ABC_transporter-like_CS"/>
</dbReference>
<keyword evidence="7" id="KW-1185">Reference proteome</keyword>